<evidence type="ECO:0000256" key="7">
    <source>
        <dbReference type="SAM" id="SignalP"/>
    </source>
</evidence>
<dbReference type="InterPro" id="IPR002105">
    <property type="entry name" value="Dockerin_1_rpt"/>
</dbReference>
<dbReference type="EMBL" id="JF314322">
    <property type="protein sequence ID" value="AEE64773.1"/>
    <property type="molecule type" value="Genomic_DNA"/>
</dbReference>
<evidence type="ECO:0000259" key="8">
    <source>
        <dbReference type="PROSITE" id="PS51766"/>
    </source>
</evidence>
<evidence type="ECO:0000256" key="5">
    <source>
        <dbReference type="PIRSR" id="PIRSR606710-1"/>
    </source>
</evidence>
<evidence type="ECO:0000256" key="1">
    <source>
        <dbReference type="ARBA" id="ARBA00004834"/>
    </source>
</evidence>
<comment type="pathway">
    <text evidence="1">Glycan metabolism; L-arabinan degradation.</text>
</comment>
<feature type="domain" description="Dockerin" evidence="8">
    <location>
        <begin position="856"/>
        <end position="917"/>
    </location>
</feature>
<evidence type="ECO:0000256" key="4">
    <source>
        <dbReference type="ARBA" id="ARBA00023295"/>
    </source>
</evidence>
<sequence length="917" mass="99361">MKKSIFRKGMALLMSGTMMLALMPAISNDLTVGAAANKARVSVHDPSVVKNGSTYYVFGSHIEAARSSDLQNWTRFTNGYTTPNNVEFGNLSTNLKKAFAWCGEDLEDCAGGFSVWAPDVYWDAQYQNSDGTKGAYLMYFCTSSTYIRSVICFATSKNIEGPYTFADTLIYSGFTKNDQYVTSSTKNVNKKYTSTNIDELISSGEVTMNNSWFSSNNFNNSLFPNAIDPTIYTSTDGKMYMTYGSWSGGIFTIEIDPKTGKCIHPKTGTTSDGRMVDSYFGTKIAGGYTKSGEGPFIEYNADTGYYYLWTTLGGLTATGGYNMRVFRSTSPTGPFTDPSGNAAVIASGGNVNSIGLKVMGNYKFSTLDNAYMACGHNSVLKDDDGRWYLLYHARFNTGNEYHEVRVHEMFFNEEGWPTVTPFEYSGDHIAQTGYEESDIAGDYEYINHGKATDGNVINYQSIKLNSDLTISGAVSGTWSQAADSAAATLTIGGQKYSGYFIAAANEKGTKVMSFTAVGSNGQTVWGAKTKTYSGSARAAVTDYTNTDAQLVMSPDTAGASSKASRLSGTDLVSGATYFITNKNSGMSLDLPAGALDAGTNIQQWDFNKSWAQQWRLVAVDDTYFRIVTLGDESKCITVAGSSSNDGTNVELQPYTGASGQLFKLVKSGSYYGIVSKCSSGNSALDVFEWSTENGGNIAQYPYHEYDCQLWSVQPVYPAVVSGTYTIKNLNSGLYIAGKSGNVVQTSAKKWNFTKQSDGTFIIQDTTGLAMTVENGSSADGANITLAALKGDNSQKFKIQCNKDGTYSLLTVSSNGARCADVYEISLADGANICQWEYWGGDGQKFILEPAVPENTTVTRNGDVNLDGKTDVIDCMYFEYYLTGGTSYTLEMPMAADLNNDGLLNNNDLVLLRKMALA</sequence>
<evidence type="ECO:0000313" key="9">
    <source>
        <dbReference type="EMBL" id="AEE64773.1"/>
    </source>
</evidence>
<evidence type="ECO:0000256" key="3">
    <source>
        <dbReference type="ARBA" id="ARBA00022801"/>
    </source>
</evidence>
<dbReference type="STRING" id="246199.CUS_6324"/>
<comment type="similarity">
    <text evidence="2">Belongs to the glycosyl hydrolase 43 family.</text>
</comment>
<dbReference type="RefSeq" id="WP_002852479.1">
    <property type="nucleotide sequence ID" value="NZ_ADKM02000123.1"/>
</dbReference>
<feature type="active site" description="Proton acceptor" evidence="5">
    <location>
        <position position="45"/>
    </location>
</feature>
<dbReference type="Pfam" id="PF00404">
    <property type="entry name" value="Dockerin_1"/>
    <property type="match status" value="1"/>
</dbReference>
<dbReference type="Gene3D" id="1.10.1330.10">
    <property type="entry name" value="Dockerin domain"/>
    <property type="match status" value="1"/>
</dbReference>
<dbReference type="InterPro" id="IPR000772">
    <property type="entry name" value="Ricin_B_lectin"/>
</dbReference>
<reference evidence="10 11" key="2">
    <citation type="submission" date="2011-02" db="EMBL/GenBank/DDBJ databases">
        <authorList>
            <person name="Nelson K.E."/>
            <person name="Sutton G."/>
            <person name="Torralba M."/>
            <person name="Durkin S."/>
            <person name="Harkins D."/>
            <person name="Montgomery R."/>
            <person name="Ziemer C."/>
            <person name="Klaassens E."/>
            <person name="Ocuiv P."/>
            <person name="Morrison M."/>
        </authorList>
    </citation>
    <scope>NUCLEOTIDE SEQUENCE [LARGE SCALE GENOMIC DNA]</scope>
    <source>
        <strain evidence="10 11">8</strain>
    </source>
</reference>
<dbReference type="InterPro" id="IPR006710">
    <property type="entry name" value="Glyco_hydro_43"/>
</dbReference>
<dbReference type="Gene3D" id="2.115.10.20">
    <property type="entry name" value="Glycosyl hydrolase domain, family 43"/>
    <property type="match status" value="1"/>
</dbReference>
<dbReference type="Pfam" id="PF04616">
    <property type="entry name" value="Glyco_hydro_43"/>
    <property type="match status" value="1"/>
</dbReference>
<dbReference type="InterPro" id="IPR032291">
    <property type="entry name" value="Abn2_C"/>
</dbReference>
<feature type="active site" description="Proton donor" evidence="5">
    <location>
        <position position="293"/>
    </location>
</feature>
<dbReference type="PROSITE" id="PS51766">
    <property type="entry name" value="DOCKERIN"/>
    <property type="match status" value="1"/>
</dbReference>
<dbReference type="InterPro" id="IPR023296">
    <property type="entry name" value="Glyco_hydro_beta-prop_sf"/>
</dbReference>
<dbReference type="GO" id="GO:0004553">
    <property type="term" value="F:hydrolase activity, hydrolyzing O-glycosyl compounds"/>
    <property type="evidence" value="ECO:0007669"/>
    <property type="project" value="InterPro"/>
</dbReference>
<dbReference type="Pfam" id="PF16369">
    <property type="entry name" value="GH43_C"/>
    <property type="match status" value="1"/>
</dbReference>
<dbReference type="eggNOG" id="COG3507">
    <property type="taxonomic scope" value="Bacteria"/>
</dbReference>
<evidence type="ECO:0000313" key="11">
    <source>
        <dbReference type="Proteomes" id="UP000004259"/>
    </source>
</evidence>
<accession>E9SGA5</accession>
<reference evidence="9" key="1">
    <citation type="journal article" date="2011" name="Appl. Environ. Microbiol.">
        <title>Biochemical Analyses of Multiple Endoxylanases from the Rumen Bacterium Ruminococcus albus 8 and Their Synergistic Activities with Accessory Hemicellulose-Degrading Enzymes.</title>
        <authorList>
            <person name="Moon Y.H."/>
            <person name="Iakiviak M."/>
            <person name="Bauer S."/>
            <person name="Mackie R.I."/>
            <person name="Cann I.K."/>
        </authorList>
    </citation>
    <scope>NUCLEOTIDE SEQUENCE</scope>
    <source>
        <strain evidence="9">8</strain>
    </source>
</reference>
<dbReference type="InterPro" id="IPR036439">
    <property type="entry name" value="Dockerin_dom_sf"/>
</dbReference>
<feature type="site" description="Important for catalytic activity, responsible for pKa modulation of the active site Glu and correct orientation of both the proton donor and substrate" evidence="6">
    <location>
        <position position="228"/>
    </location>
</feature>
<keyword evidence="3" id="KW-0378">Hydrolase</keyword>
<dbReference type="Proteomes" id="UP000004259">
    <property type="component" value="Unassembled WGS sequence"/>
</dbReference>
<evidence type="ECO:0000256" key="2">
    <source>
        <dbReference type="ARBA" id="ARBA00009865"/>
    </source>
</evidence>
<keyword evidence="11" id="KW-1185">Reference proteome</keyword>
<organism evidence="10 11">
    <name type="scientific">Ruminococcus albus 8</name>
    <dbReference type="NCBI Taxonomy" id="246199"/>
    <lineage>
        <taxon>Bacteria</taxon>
        <taxon>Bacillati</taxon>
        <taxon>Bacillota</taxon>
        <taxon>Clostridia</taxon>
        <taxon>Eubacteriales</taxon>
        <taxon>Oscillospiraceae</taxon>
        <taxon>Ruminococcus</taxon>
    </lineage>
</organism>
<keyword evidence="4" id="KW-0326">Glycosidase</keyword>
<dbReference type="Gene3D" id="2.80.10.50">
    <property type="match status" value="4"/>
</dbReference>
<dbReference type="SUPFAM" id="SSF63446">
    <property type="entry name" value="Type I dockerin domain"/>
    <property type="match status" value="1"/>
</dbReference>
<dbReference type="SUPFAM" id="SSF75005">
    <property type="entry name" value="Arabinanase/levansucrase/invertase"/>
    <property type="match status" value="1"/>
</dbReference>
<proteinExistence type="inferred from homology"/>
<keyword evidence="7" id="KW-0732">Signal</keyword>
<feature type="chain" id="PRO_5038328235" evidence="7">
    <location>
        <begin position="28"/>
        <end position="917"/>
    </location>
</feature>
<dbReference type="InterPro" id="IPR035992">
    <property type="entry name" value="Ricin_B-like_lectins"/>
</dbReference>
<name>E9SGA5_RUMAL</name>
<feature type="signal peptide" evidence="7">
    <location>
        <begin position="1"/>
        <end position="27"/>
    </location>
</feature>
<dbReference type="PANTHER" id="PTHR43301">
    <property type="entry name" value="ARABINAN ENDO-1,5-ALPHA-L-ARABINOSIDASE"/>
    <property type="match status" value="1"/>
</dbReference>
<protein>
    <submittedName>
        <fullName evidence="10">Ricin-type beta-trefoil lectin domain protein</fullName>
    </submittedName>
    <submittedName>
        <fullName evidence="9">Xyl43A</fullName>
    </submittedName>
</protein>
<evidence type="ECO:0000256" key="6">
    <source>
        <dbReference type="PIRSR" id="PIRSR606710-2"/>
    </source>
</evidence>
<dbReference type="GO" id="GO:0000272">
    <property type="term" value="P:polysaccharide catabolic process"/>
    <property type="evidence" value="ECO:0007669"/>
    <property type="project" value="InterPro"/>
</dbReference>
<dbReference type="CDD" id="cd00161">
    <property type="entry name" value="beta-trefoil_Ricin-like"/>
    <property type="match status" value="2"/>
</dbReference>
<dbReference type="SUPFAM" id="SSF50370">
    <property type="entry name" value="Ricin B-like lectins"/>
    <property type="match status" value="2"/>
</dbReference>
<dbReference type="EMBL" id="ADKM02000123">
    <property type="protein sequence ID" value="EGC01661.1"/>
    <property type="molecule type" value="Genomic_DNA"/>
</dbReference>
<dbReference type="PROSITE" id="PS50231">
    <property type="entry name" value="RICIN_B_LECTIN"/>
    <property type="match status" value="1"/>
</dbReference>
<dbReference type="Pfam" id="PF14200">
    <property type="entry name" value="RicinB_lectin_2"/>
    <property type="match status" value="2"/>
</dbReference>
<dbReference type="InterPro" id="IPR016134">
    <property type="entry name" value="Dockerin_dom"/>
</dbReference>
<evidence type="ECO:0000313" key="10">
    <source>
        <dbReference type="EMBL" id="EGC01661.1"/>
    </source>
</evidence>
<dbReference type="CDD" id="cd18832">
    <property type="entry name" value="GH43_GsAbnA-like"/>
    <property type="match status" value="1"/>
</dbReference>
<dbReference type="PANTHER" id="PTHR43301:SF3">
    <property type="entry name" value="ARABINAN ENDO-1,5-ALPHA-L-ARABINOSIDASE A-RELATED"/>
    <property type="match status" value="1"/>
</dbReference>
<dbReference type="AlphaFoldDB" id="E9SGA5"/>
<dbReference type="SMART" id="SM00458">
    <property type="entry name" value="RICIN"/>
    <property type="match status" value="2"/>
</dbReference>
<dbReference type="Gene3D" id="2.40.128.10">
    <property type="match status" value="1"/>
</dbReference>
<dbReference type="GO" id="GO:0030246">
    <property type="term" value="F:carbohydrate binding"/>
    <property type="evidence" value="ECO:0007669"/>
    <property type="project" value="UniProtKB-KW"/>
</dbReference>
<keyword evidence="10" id="KW-0430">Lectin</keyword>
<gene>
    <name evidence="9" type="primary">xyl43A</name>
    <name evidence="10" type="ORF">CUS_6324</name>
</gene>
<dbReference type="InterPro" id="IPR050727">
    <property type="entry name" value="GH43_arabinanases"/>
</dbReference>